<comment type="subcellular location">
    <subcellularLocation>
        <location evidence="1">Cell membrane</location>
        <topology evidence="1">Multi-pass membrane protein</topology>
    </subcellularLocation>
</comment>
<dbReference type="PANTHER" id="PTHR10110:SF195">
    <property type="entry name" value="NA(+)_H(+) ANTIPORTER NHAS2"/>
    <property type="match status" value="1"/>
</dbReference>
<feature type="transmembrane region" description="Helical" evidence="11">
    <location>
        <begin position="59"/>
        <end position="81"/>
    </location>
</feature>
<feature type="transmembrane region" description="Helical" evidence="11">
    <location>
        <begin position="36"/>
        <end position="53"/>
    </location>
</feature>
<reference evidence="13 14" key="1">
    <citation type="journal article" date="2014" name="PLoS Genet.">
        <title>Phylogenetically driven sequencing of extremely halophilic archaea reveals strategies for static and dynamic osmo-response.</title>
        <authorList>
            <person name="Becker E.A."/>
            <person name="Seitzer P.M."/>
            <person name="Tritt A."/>
            <person name="Larsen D."/>
            <person name="Krusor M."/>
            <person name="Yao A.I."/>
            <person name="Wu D."/>
            <person name="Madern D."/>
            <person name="Eisen J.A."/>
            <person name="Darling A.E."/>
            <person name="Facciotti M.T."/>
        </authorList>
    </citation>
    <scope>NUCLEOTIDE SEQUENCE [LARGE SCALE GENOMIC DNA]</scope>
    <source>
        <strain evidence="13 14">DSM 5350</strain>
    </source>
</reference>
<evidence type="ECO:0000256" key="11">
    <source>
        <dbReference type="SAM" id="Phobius"/>
    </source>
</evidence>
<evidence type="ECO:0000256" key="2">
    <source>
        <dbReference type="ARBA" id="ARBA00022448"/>
    </source>
</evidence>
<dbReference type="EMBL" id="AOMD01000005">
    <property type="protein sequence ID" value="EMA47379.1"/>
    <property type="molecule type" value="Genomic_DNA"/>
</dbReference>
<evidence type="ECO:0000256" key="10">
    <source>
        <dbReference type="ARBA" id="ARBA00023201"/>
    </source>
</evidence>
<evidence type="ECO:0000256" key="7">
    <source>
        <dbReference type="ARBA" id="ARBA00023053"/>
    </source>
</evidence>
<keyword evidence="8" id="KW-0406">Ion transport</keyword>
<sequence>MVALEEQLVTLLYLLAIAAVVGLLTERSARIQYTNGLLIAGIAVSAVGSPIQFELTPEFILLVLLPALIFEDAVTIDVAAFRENLVAILALAIVGLLLSIAVVAVVGPIVFGFSVAVAILFGAIVMPTDPVSVLAVFEELGVPEQLGIVVEGESLLNDGVSIVVYSVVLTAFLETESPSVPPSDLFTSREFLVTVGVGIVVAVVGGILVGAVAGYVAAELVAASDDEMTAVVVSLLLAYGVYVLLDTLGTSGVIGTLAAGMVFASRANRTAMAPETHATVGTTWSVAGFLANTALFVAIGIVTPWPLLVEYGPEIVAAIVLVFFSRAIVIYPLVGVLNRFLATRIPRSYQHVLTWSGIHASVSIALVLDVGEVLPEPLTEQLYALVFGVAAFTLLVNGQTMGGLVDRLGINE</sequence>
<keyword evidence="6 11" id="KW-1133">Transmembrane helix</keyword>
<dbReference type="GO" id="GO:0051453">
    <property type="term" value="P:regulation of intracellular pH"/>
    <property type="evidence" value="ECO:0007669"/>
    <property type="project" value="TreeGrafter"/>
</dbReference>
<gene>
    <name evidence="13" type="ORF">C449_01486</name>
</gene>
<evidence type="ECO:0000313" key="14">
    <source>
        <dbReference type="Proteomes" id="UP000011669"/>
    </source>
</evidence>
<organism evidence="13 14">
    <name type="scientific">Halococcus saccharolyticus DSM 5350</name>
    <dbReference type="NCBI Taxonomy" id="1227455"/>
    <lineage>
        <taxon>Archaea</taxon>
        <taxon>Methanobacteriati</taxon>
        <taxon>Methanobacteriota</taxon>
        <taxon>Stenosarchaea group</taxon>
        <taxon>Halobacteria</taxon>
        <taxon>Halobacteriales</taxon>
        <taxon>Halococcaceae</taxon>
        <taxon>Halococcus</taxon>
    </lineage>
</organism>
<feature type="transmembrane region" description="Helical" evidence="11">
    <location>
        <begin position="88"/>
        <end position="121"/>
    </location>
</feature>
<evidence type="ECO:0000256" key="9">
    <source>
        <dbReference type="ARBA" id="ARBA00023136"/>
    </source>
</evidence>
<evidence type="ECO:0000256" key="4">
    <source>
        <dbReference type="ARBA" id="ARBA00022475"/>
    </source>
</evidence>
<proteinExistence type="predicted"/>
<feature type="domain" description="Cation/H+ exchanger transmembrane" evidence="12">
    <location>
        <begin position="16"/>
        <end position="404"/>
    </location>
</feature>
<keyword evidence="7" id="KW-0915">Sodium</keyword>
<keyword evidence="10" id="KW-0739">Sodium transport</keyword>
<name>M0MRL1_9EURY</name>
<feature type="transmembrane region" description="Helical" evidence="11">
    <location>
        <begin position="191"/>
        <end position="216"/>
    </location>
</feature>
<keyword evidence="5 11" id="KW-0812">Transmembrane</keyword>
<dbReference type="RefSeq" id="WP_006076101.1">
    <property type="nucleotide sequence ID" value="NZ_AOMD01000005.1"/>
</dbReference>
<feature type="transmembrane region" description="Helical" evidence="11">
    <location>
        <begin position="315"/>
        <end position="340"/>
    </location>
</feature>
<dbReference type="GO" id="GO:0005886">
    <property type="term" value="C:plasma membrane"/>
    <property type="evidence" value="ECO:0007669"/>
    <property type="project" value="UniProtKB-SubCell"/>
</dbReference>
<dbReference type="GO" id="GO:0098719">
    <property type="term" value="P:sodium ion import across plasma membrane"/>
    <property type="evidence" value="ECO:0007669"/>
    <property type="project" value="TreeGrafter"/>
</dbReference>
<evidence type="ECO:0000256" key="5">
    <source>
        <dbReference type="ARBA" id="ARBA00022692"/>
    </source>
</evidence>
<dbReference type="STRING" id="1227455.C449_01486"/>
<keyword evidence="14" id="KW-1185">Reference proteome</keyword>
<evidence type="ECO:0000256" key="1">
    <source>
        <dbReference type="ARBA" id="ARBA00004651"/>
    </source>
</evidence>
<feature type="transmembrane region" description="Helical" evidence="11">
    <location>
        <begin position="228"/>
        <end position="245"/>
    </location>
</feature>
<dbReference type="GO" id="GO:0015385">
    <property type="term" value="F:sodium:proton antiporter activity"/>
    <property type="evidence" value="ECO:0007669"/>
    <property type="project" value="InterPro"/>
</dbReference>
<dbReference type="Proteomes" id="UP000011669">
    <property type="component" value="Unassembled WGS sequence"/>
</dbReference>
<keyword evidence="3" id="KW-0050">Antiport</keyword>
<dbReference type="InParanoid" id="M0MRL1"/>
<dbReference type="InterPro" id="IPR006153">
    <property type="entry name" value="Cation/H_exchanger_TM"/>
</dbReference>
<dbReference type="Gene3D" id="6.10.140.1330">
    <property type="match status" value="1"/>
</dbReference>
<feature type="transmembrane region" description="Helical" evidence="11">
    <location>
        <begin position="382"/>
        <end position="405"/>
    </location>
</feature>
<keyword evidence="2" id="KW-0813">Transport</keyword>
<evidence type="ECO:0000259" key="12">
    <source>
        <dbReference type="Pfam" id="PF00999"/>
    </source>
</evidence>
<keyword evidence="4" id="KW-1003">Cell membrane</keyword>
<protein>
    <submittedName>
        <fullName evidence="13">Na+ antiporter</fullName>
    </submittedName>
</protein>
<dbReference type="OrthoDB" id="11709at2157"/>
<accession>M0MRL1</accession>
<evidence type="ECO:0000256" key="3">
    <source>
        <dbReference type="ARBA" id="ARBA00022449"/>
    </source>
</evidence>
<evidence type="ECO:0000256" key="8">
    <source>
        <dbReference type="ARBA" id="ARBA00023065"/>
    </source>
</evidence>
<evidence type="ECO:0000256" key="6">
    <source>
        <dbReference type="ARBA" id="ARBA00022989"/>
    </source>
</evidence>
<dbReference type="Pfam" id="PF00999">
    <property type="entry name" value="Na_H_Exchanger"/>
    <property type="match status" value="1"/>
</dbReference>
<evidence type="ECO:0000313" key="13">
    <source>
        <dbReference type="EMBL" id="EMA47379.1"/>
    </source>
</evidence>
<feature type="transmembrane region" description="Helical" evidence="11">
    <location>
        <begin position="280"/>
        <end position="303"/>
    </location>
</feature>
<dbReference type="PATRIC" id="fig|1227455.4.peg.307"/>
<feature type="transmembrane region" description="Helical" evidence="11">
    <location>
        <begin position="6"/>
        <end position="24"/>
    </location>
</feature>
<comment type="caution">
    <text evidence="13">The sequence shown here is derived from an EMBL/GenBank/DDBJ whole genome shotgun (WGS) entry which is preliminary data.</text>
</comment>
<keyword evidence="9 11" id="KW-0472">Membrane</keyword>
<dbReference type="GO" id="GO:0015386">
    <property type="term" value="F:potassium:proton antiporter activity"/>
    <property type="evidence" value="ECO:0007669"/>
    <property type="project" value="TreeGrafter"/>
</dbReference>
<dbReference type="PANTHER" id="PTHR10110">
    <property type="entry name" value="SODIUM/HYDROGEN EXCHANGER"/>
    <property type="match status" value="1"/>
</dbReference>
<dbReference type="InterPro" id="IPR018422">
    <property type="entry name" value="Cation/H_exchanger_CPA1"/>
</dbReference>
<feature type="transmembrane region" description="Helical" evidence="11">
    <location>
        <begin position="352"/>
        <end position="370"/>
    </location>
</feature>
<dbReference type="AlphaFoldDB" id="M0MRL1"/>
<dbReference type="FunCoup" id="M0MRL1">
    <property type="interactions" value="9"/>
</dbReference>